<dbReference type="STRING" id="47855.GA0070606_5872"/>
<evidence type="ECO:0000313" key="2">
    <source>
        <dbReference type="EMBL" id="SCL71902.1"/>
    </source>
</evidence>
<dbReference type="InterPro" id="IPR036278">
    <property type="entry name" value="Sialidase_sf"/>
</dbReference>
<dbReference type="OrthoDB" id="3333087at2"/>
<feature type="transmembrane region" description="Helical" evidence="1">
    <location>
        <begin position="36"/>
        <end position="59"/>
    </location>
</feature>
<dbReference type="EMBL" id="FMHZ01000002">
    <property type="protein sequence ID" value="SCL71902.1"/>
    <property type="molecule type" value="Genomic_DNA"/>
</dbReference>
<dbReference type="Gene3D" id="2.130.10.10">
    <property type="entry name" value="YVTN repeat-like/Quinoprotein amine dehydrogenase"/>
    <property type="match status" value="1"/>
</dbReference>
<dbReference type="InterPro" id="IPR015943">
    <property type="entry name" value="WD40/YVTN_repeat-like_dom_sf"/>
</dbReference>
<keyword evidence="3" id="KW-1185">Reference proteome</keyword>
<dbReference type="CDD" id="cd15482">
    <property type="entry name" value="Sialidase_non-viral"/>
    <property type="match status" value="1"/>
</dbReference>
<keyword evidence="1" id="KW-0472">Membrane</keyword>
<dbReference type="RefSeq" id="WP_091106386.1">
    <property type="nucleotide sequence ID" value="NZ_FMHZ01000002.1"/>
</dbReference>
<proteinExistence type="predicted"/>
<reference evidence="3" key="1">
    <citation type="submission" date="2016-06" db="EMBL/GenBank/DDBJ databases">
        <authorList>
            <person name="Varghese N."/>
            <person name="Submissions Spin"/>
        </authorList>
    </citation>
    <scope>NUCLEOTIDE SEQUENCE [LARGE SCALE GENOMIC DNA]</scope>
    <source>
        <strain evidence="3">DSM 43903</strain>
    </source>
</reference>
<accession>A0A1C6W092</accession>
<dbReference type="AlphaFoldDB" id="A0A1C6W092"/>
<dbReference type="Proteomes" id="UP000199001">
    <property type="component" value="Unassembled WGS sequence"/>
</dbReference>
<name>A0A1C6W092_9ACTN</name>
<gene>
    <name evidence="2" type="ORF">GA0070606_5872</name>
</gene>
<keyword evidence="1" id="KW-1133">Transmembrane helix</keyword>
<sequence length="439" mass="45569">MPDLDFAGLDRAAQAAFKPDFTEVRRRAARRRRTRLAAASMATLSLVAVAGAAVASGGLRDANPQVSVPGFGGTSTPPFIPTAAPSGTPSPLPTTGRTVRRGSVVAGDLDHFYLRWSDCRGDGPAMIASAGVEPPVDCALMVAGTADRGATWQSRELPLPRNAHVVLAAAGPRTLIASYQDGSGMRQGWLASVDGGERWREVTVGTASRVPDGWRVLDELSRPHIDAIVAANPVTGDVVRVTHTAGLKLATLVDDVPPGAGIWVSGYENEDTEPDGRLVGRGSAIAVSRDGGRTWTRHVFAGRLTAGEDVALDVATRDGRTVYAVGSIDGTLVVHRSGDGGLTWRRAAGTADVGDRPLRASVRADGTLLVQAGLVAGDRPLMFSSGDGGQRFFPMEPAPGAAVVPVPGGYTQSGGPHVAGMWWSADGVAWSFLGAPDLP</sequence>
<dbReference type="SUPFAM" id="SSF50939">
    <property type="entry name" value="Sialidases"/>
    <property type="match status" value="1"/>
</dbReference>
<keyword evidence="1" id="KW-0812">Transmembrane</keyword>
<evidence type="ECO:0000256" key="1">
    <source>
        <dbReference type="SAM" id="Phobius"/>
    </source>
</evidence>
<protein>
    <submittedName>
        <fullName evidence="2">Uncharacterized protein</fullName>
    </submittedName>
</protein>
<evidence type="ECO:0000313" key="3">
    <source>
        <dbReference type="Proteomes" id="UP000199001"/>
    </source>
</evidence>
<organism evidence="2 3">
    <name type="scientific">Micromonospora citrea</name>
    <dbReference type="NCBI Taxonomy" id="47855"/>
    <lineage>
        <taxon>Bacteria</taxon>
        <taxon>Bacillati</taxon>
        <taxon>Actinomycetota</taxon>
        <taxon>Actinomycetes</taxon>
        <taxon>Micromonosporales</taxon>
        <taxon>Micromonosporaceae</taxon>
        <taxon>Micromonospora</taxon>
    </lineage>
</organism>